<feature type="signal peptide" evidence="1">
    <location>
        <begin position="1"/>
        <end position="19"/>
    </location>
</feature>
<sequence>MRGLSHAAALLALSSRAAALAWDSIAHEILIPTTFPELEEPDPWFCAASNLTHFWDVPRPPRDIYEAFQARGAASFAECKSAFTDIRDAMVVCNPDKDHWCQITTTAPPSALAGYLSYGSSASSWWKAHSSDALELAPECPDNWYNAMFEFPAAESWLNRTIIYGACYEEAIAAAAVTTSTGIIDMDTSTVTTVAGATAVPGDSGTDQGVIATPSPESESGSVVWREKSIWAAMIMIATTFANGRF</sequence>
<dbReference type="InterPro" id="IPR056637">
    <property type="entry name" value="DUF7735"/>
</dbReference>
<evidence type="ECO:0000313" key="4">
    <source>
        <dbReference type="Proteomes" id="UP000813385"/>
    </source>
</evidence>
<comment type="caution">
    <text evidence="3">The sequence shown here is derived from an EMBL/GenBank/DDBJ whole genome shotgun (WGS) entry which is preliminary data.</text>
</comment>
<feature type="domain" description="DUF7735" evidence="2">
    <location>
        <begin position="31"/>
        <end position="174"/>
    </location>
</feature>
<name>A0A8K0TP29_9PEZI</name>
<evidence type="ECO:0000256" key="1">
    <source>
        <dbReference type="SAM" id="SignalP"/>
    </source>
</evidence>
<reference evidence="3" key="1">
    <citation type="journal article" date="2021" name="Nat. Commun.">
        <title>Genetic determinants of endophytism in the Arabidopsis root mycobiome.</title>
        <authorList>
            <person name="Mesny F."/>
            <person name="Miyauchi S."/>
            <person name="Thiergart T."/>
            <person name="Pickel B."/>
            <person name="Atanasova L."/>
            <person name="Karlsson M."/>
            <person name="Huettel B."/>
            <person name="Barry K.W."/>
            <person name="Haridas S."/>
            <person name="Chen C."/>
            <person name="Bauer D."/>
            <person name="Andreopoulos W."/>
            <person name="Pangilinan J."/>
            <person name="LaButti K."/>
            <person name="Riley R."/>
            <person name="Lipzen A."/>
            <person name="Clum A."/>
            <person name="Drula E."/>
            <person name="Henrissat B."/>
            <person name="Kohler A."/>
            <person name="Grigoriev I.V."/>
            <person name="Martin F.M."/>
            <person name="Hacquard S."/>
        </authorList>
    </citation>
    <scope>NUCLEOTIDE SEQUENCE</scope>
    <source>
        <strain evidence="3">MPI-CAGE-AT-0016</strain>
    </source>
</reference>
<keyword evidence="1" id="KW-0732">Signal</keyword>
<feature type="chain" id="PRO_5035479231" description="DUF7735 domain-containing protein" evidence="1">
    <location>
        <begin position="20"/>
        <end position="246"/>
    </location>
</feature>
<gene>
    <name evidence="3" type="ORF">B0T11DRAFT_70894</name>
</gene>
<dbReference type="PANTHER" id="PTHR42029">
    <property type="entry name" value="AN04G07800"/>
    <property type="match status" value="1"/>
</dbReference>
<evidence type="ECO:0000259" key="2">
    <source>
        <dbReference type="Pfam" id="PF24870"/>
    </source>
</evidence>
<dbReference type="EMBL" id="JAGPXD010000002">
    <property type="protein sequence ID" value="KAH7369131.1"/>
    <property type="molecule type" value="Genomic_DNA"/>
</dbReference>
<organism evidence="3 4">
    <name type="scientific">Plectosphaerella cucumerina</name>
    <dbReference type="NCBI Taxonomy" id="40658"/>
    <lineage>
        <taxon>Eukaryota</taxon>
        <taxon>Fungi</taxon>
        <taxon>Dikarya</taxon>
        <taxon>Ascomycota</taxon>
        <taxon>Pezizomycotina</taxon>
        <taxon>Sordariomycetes</taxon>
        <taxon>Hypocreomycetidae</taxon>
        <taxon>Glomerellales</taxon>
        <taxon>Plectosphaerellaceae</taxon>
        <taxon>Plectosphaerella</taxon>
    </lineage>
</organism>
<evidence type="ECO:0000313" key="3">
    <source>
        <dbReference type="EMBL" id="KAH7369131.1"/>
    </source>
</evidence>
<dbReference type="PANTHER" id="PTHR42029:SF3">
    <property type="entry name" value="AN04G07800"/>
    <property type="match status" value="1"/>
</dbReference>
<accession>A0A8K0TP29</accession>
<proteinExistence type="predicted"/>
<protein>
    <recommendedName>
        <fullName evidence="2">DUF7735 domain-containing protein</fullName>
    </recommendedName>
</protein>
<keyword evidence="4" id="KW-1185">Reference proteome</keyword>
<dbReference type="Pfam" id="PF24870">
    <property type="entry name" value="DUF7735"/>
    <property type="match status" value="1"/>
</dbReference>
<dbReference type="AlphaFoldDB" id="A0A8K0TP29"/>
<dbReference type="Proteomes" id="UP000813385">
    <property type="component" value="Unassembled WGS sequence"/>
</dbReference>
<dbReference type="OrthoDB" id="4940591at2759"/>